<dbReference type="Pfam" id="PF09365">
    <property type="entry name" value="DUF2461"/>
    <property type="match status" value="1"/>
</dbReference>
<dbReference type="InterPro" id="IPR012808">
    <property type="entry name" value="CHP02453"/>
</dbReference>
<comment type="caution">
    <text evidence="1">The sequence shown here is derived from an EMBL/GenBank/DDBJ whole genome shotgun (WGS) entry which is preliminary data.</text>
</comment>
<evidence type="ECO:0000313" key="1">
    <source>
        <dbReference type="EMBL" id="OEK05147.1"/>
    </source>
</evidence>
<sequence length="217" mass="25214">MARKDIFKFLEALNENNSKEWMDKNRSWYESAKGEVIDLFDPILESIKEVDPRIIQPNARKSISRINNNLMFHPDRPTYKDHFGVVFGYGRGLADFYVGLGLREIDVAGGLWHPDSEKLKKVRQEIDYEGKRLTEIIKSSAFQDTFELYKADALKTTPKGYAKDHEFIELLRLKSLAAFRQITRKDVYSNGFKDMIVESYMTLVPMLDFINTAITDE</sequence>
<dbReference type="PANTHER" id="PTHR36452:SF1">
    <property type="entry name" value="DUF2461 DOMAIN-CONTAINING PROTEIN"/>
    <property type="match status" value="1"/>
</dbReference>
<dbReference type="STRING" id="1563681.BFP71_17195"/>
<evidence type="ECO:0008006" key="3">
    <source>
        <dbReference type="Google" id="ProtNLM"/>
    </source>
</evidence>
<accession>A0A1E5T1G5</accession>
<reference evidence="1 2" key="1">
    <citation type="submission" date="2016-08" db="EMBL/GenBank/DDBJ databases">
        <title>Draft genome of Fabibacter sp. strain SK-8.</title>
        <authorList>
            <person name="Wong S.-K."/>
            <person name="Hamasaki K."/>
            <person name="Yoshizawa S."/>
        </authorList>
    </citation>
    <scope>NUCLEOTIDE SEQUENCE [LARGE SCALE GENOMIC DNA]</scope>
    <source>
        <strain evidence="1 2">SK-8</strain>
    </source>
</reference>
<proteinExistence type="predicted"/>
<evidence type="ECO:0000313" key="2">
    <source>
        <dbReference type="Proteomes" id="UP000095552"/>
    </source>
</evidence>
<dbReference type="Proteomes" id="UP000095552">
    <property type="component" value="Unassembled WGS sequence"/>
</dbReference>
<dbReference type="EMBL" id="MDGQ01000005">
    <property type="protein sequence ID" value="OEK05147.1"/>
    <property type="molecule type" value="Genomic_DNA"/>
</dbReference>
<dbReference type="PANTHER" id="PTHR36452">
    <property type="entry name" value="CHROMOSOME 12, WHOLE GENOME SHOTGUN SEQUENCE"/>
    <property type="match status" value="1"/>
</dbReference>
<dbReference type="AlphaFoldDB" id="A0A1E5T1G5"/>
<name>A0A1E5T1G5_9BACT</name>
<organism evidence="1 2">
    <name type="scientific">Roseivirga misakiensis</name>
    <dbReference type="NCBI Taxonomy" id="1563681"/>
    <lineage>
        <taxon>Bacteria</taxon>
        <taxon>Pseudomonadati</taxon>
        <taxon>Bacteroidota</taxon>
        <taxon>Cytophagia</taxon>
        <taxon>Cytophagales</taxon>
        <taxon>Roseivirgaceae</taxon>
        <taxon>Roseivirga</taxon>
    </lineage>
</organism>
<dbReference type="NCBIfam" id="TIGR02453">
    <property type="entry name" value="TIGR02453 family protein"/>
    <property type="match status" value="1"/>
</dbReference>
<dbReference type="OrthoDB" id="9794241at2"/>
<keyword evidence="2" id="KW-1185">Reference proteome</keyword>
<gene>
    <name evidence="1" type="ORF">BFP71_17195</name>
</gene>
<dbReference type="InterPro" id="IPR015996">
    <property type="entry name" value="UCP028451"/>
</dbReference>
<protein>
    <recommendedName>
        <fullName evidence="3">TIGR02453 family protein</fullName>
    </recommendedName>
</protein>
<dbReference type="RefSeq" id="WP_069836651.1">
    <property type="nucleotide sequence ID" value="NZ_MDGQ01000005.1"/>
</dbReference>
<dbReference type="PIRSF" id="PIRSF028451">
    <property type="entry name" value="UCP028451"/>
    <property type="match status" value="1"/>
</dbReference>